<dbReference type="Gene3D" id="1.10.357.10">
    <property type="entry name" value="Tetracycline Repressor, domain 2"/>
    <property type="match status" value="1"/>
</dbReference>
<keyword evidence="7" id="KW-1185">Reference proteome</keyword>
<keyword evidence="1" id="KW-0805">Transcription regulation</keyword>
<keyword evidence="2 4" id="KW-0238">DNA-binding</keyword>
<dbReference type="PANTHER" id="PTHR30055:SF146">
    <property type="entry name" value="HTH-TYPE TRANSCRIPTIONAL DUAL REGULATOR CECR"/>
    <property type="match status" value="1"/>
</dbReference>
<dbReference type="GO" id="GO:0000976">
    <property type="term" value="F:transcription cis-regulatory region binding"/>
    <property type="evidence" value="ECO:0007669"/>
    <property type="project" value="TreeGrafter"/>
</dbReference>
<dbReference type="PROSITE" id="PS50977">
    <property type="entry name" value="HTH_TETR_2"/>
    <property type="match status" value="1"/>
</dbReference>
<keyword evidence="3" id="KW-0804">Transcription</keyword>
<dbReference type="GO" id="GO:0045892">
    <property type="term" value="P:negative regulation of DNA-templated transcription"/>
    <property type="evidence" value="ECO:0007669"/>
    <property type="project" value="UniProtKB-ARBA"/>
</dbReference>
<dbReference type="RefSeq" id="WP_110985996.1">
    <property type="nucleotide sequence ID" value="NZ_CAWNWM010000005.1"/>
</dbReference>
<proteinExistence type="predicted"/>
<dbReference type="InterPro" id="IPR001647">
    <property type="entry name" value="HTH_TetR"/>
</dbReference>
<organism evidence="6 7">
    <name type="scientific">Acaryochloris thomasi RCC1774</name>
    <dbReference type="NCBI Taxonomy" id="1764569"/>
    <lineage>
        <taxon>Bacteria</taxon>
        <taxon>Bacillati</taxon>
        <taxon>Cyanobacteriota</taxon>
        <taxon>Cyanophyceae</taxon>
        <taxon>Acaryochloridales</taxon>
        <taxon>Acaryochloridaceae</taxon>
        <taxon>Acaryochloris</taxon>
        <taxon>Acaryochloris thomasi</taxon>
    </lineage>
</organism>
<dbReference type="AlphaFoldDB" id="A0A2W1JZQ6"/>
<accession>A0A2W1JZQ6</accession>
<protein>
    <submittedName>
        <fullName evidence="6">HTH-type transcriptional repressor AcnR</fullName>
    </submittedName>
</protein>
<dbReference type="PANTHER" id="PTHR30055">
    <property type="entry name" value="HTH-TYPE TRANSCRIPTIONAL REGULATOR RUTR"/>
    <property type="match status" value="1"/>
</dbReference>
<dbReference type="SUPFAM" id="SSF46689">
    <property type="entry name" value="Homeodomain-like"/>
    <property type="match status" value="1"/>
</dbReference>
<evidence type="ECO:0000313" key="7">
    <source>
        <dbReference type="Proteomes" id="UP000248857"/>
    </source>
</evidence>
<dbReference type="OrthoDB" id="9816431at2"/>
<evidence type="ECO:0000256" key="3">
    <source>
        <dbReference type="ARBA" id="ARBA00023163"/>
    </source>
</evidence>
<dbReference type="InterPro" id="IPR036271">
    <property type="entry name" value="Tet_transcr_reg_TetR-rel_C_sf"/>
</dbReference>
<evidence type="ECO:0000256" key="2">
    <source>
        <dbReference type="ARBA" id="ARBA00023125"/>
    </source>
</evidence>
<feature type="domain" description="HTH tetR-type" evidence="5">
    <location>
        <begin position="12"/>
        <end position="72"/>
    </location>
</feature>
<dbReference type="GO" id="GO:0003700">
    <property type="term" value="F:DNA-binding transcription factor activity"/>
    <property type="evidence" value="ECO:0007669"/>
    <property type="project" value="TreeGrafter"/>
</dbReference>
<dbReference type="InterPro" id="IPR009057">
    <property type="entry name" value="Homeodomain-like_sf"/>
</dbReference>
<reference evidence="6 7" key="1">
    <citation type="journal article" date="2018" name="Sci. Rep.">
        <title>A novel species of the marine cyanobacterium Acaryochloris with a unique pigment content and lifestyle.</title>
        <authorList>
            <person name="Partensky F."/>
            <person name="Six C."/>
            <person name="Ratin M."/>
            <person name="Garczarek L."/>
            <person name="Vaulot D."/>
            <person name="Probert I."/>
            <person name="Calteau A."/>
            <person name="Gourvil P."/>
            <person name="Marie D."/>
            <person name="Grebert T."/>
            <person name="Bouchier C."/>
            <person name="Le Panse S."/>
            <person name="Gachenot M."/>
            <person name="Rodriguez F."/>
            <person name="Garrido J.L."/>
        </authorList>
    </citation>
    <scope>NUCLEOTIDE SEQUENCE [LARGE SCALE GENOMIC DNA]</scope>
    <source>
        <strain evidence="6 7">RCC1774</strain>
    </source>
</reference>
<dbReference type="InterPro" id="IPR023772">
    <property type="entry name" value="DNA-bd_HTH_TetR-type_CS"/>
</dbReference>
<feature type="DNA-binding region" description="H-T-H motif" evidence="4">
    <location>
        <begin position="35"/>
        <end position="54"/>
    </location>
</feature>
<dbReference type="PRINTS" id="PR00455">
    <property type="entry name" value="HTHTETR"/>
</dbReference>
<dbReference type="PROSITE" id="PS01081">
    <property type="entry name" value="HTH_TETR_1"/>
    <property type="match status" value="1"/>
</dbReference>
<evidence type="ECO:0000313" key="6">
    <source>
        <dbReference type="EMBL" id="PZD73577.1"/>
    </source>
</evidence>
<dbReference type="Pfam" id="PF14246">
    <property type="entry name" value="TetR_C_7"/>
    <property type="match status" value="1"/>
</dbReference>
<dbReference type="FunFam" id="1.10.10.60:FF:000141">
    <property type="entry name" value="TetR family transcriptional regulator"/>
    <property type="match status" value="1"/>
</dbReference>
<name>A0A2W1JZQ6_9CYAN</name>
<evidence type="ECO:0000256" key="1">
    <source>
        <dbReference type="ARBA" id="ARBA00023015"/>
    </source>
</evidence>
<evidence type="ECO:0000259" key="5">
    <source>
        <dbReference type="PROSITE" id="PS50977"/>
    </source>
</evidence>
<dbReference type="Pfam" id="PF00440">
    <property type="entry name" value="TetR_N"/>
    <property type="match status" value="1"/>
</dbReference>
<sequence>MVEAKAKRSLSPEKADAILGGAMQEFLIHGYAATTMDRVAAAASVSKATVYSHFGDKESLFAALVKNMAQQKISTLLGSHTLQGDPREVLPIFFTKALEHMVEDGQHLAFIRLIIGESGRFPQLAQIFVRNMSKPGLEILSQYLASQPYLKFADPEATARIVVGTMVHYIQLQEMLHGKEIIPMEKERLLKTLTHMILSSAISAEGEP</sequence>
<comment type="caution">
    <text evidence="6">The sequence shown here is derived from an EMBL/GenBank/DDBJ whole genome shotgun (WGS) entry which is preliminary data.</text>
</comment>
<dbReference type="SUPFAM" id="SSF48498">
    <property type="entry name" value="Tetracyclin repressor-like, C-terminal domain"/>
    <property type="match status" value="1"/>
</dbReference>
<dbReference type="InterPro" id="IPR039536">
    <property type="entry name" value="TetR_C_Proteobacteria"/>
</dbReference>
<dbReference type="Proteomes" id="UP000248857">
    <property type="component" value="Unassembled WGS sequence"/>
</dbReference>
<gene>
    <name evidence="6" type="primary">acnR</name>
    <name evidence="6" type="ORF">C1752_02035</name>
</gene>
<evidence type="ECO:0000256" key="4">
    <source>
        <dbReference type="PROSITE-ProRule" id="PRU00335"/>
    </source>
</evidence>
<dbReference type="InterPro" id="IPR050109">
    <property type="entry name" value="HTH-type_TetR-like_transc_reg"/>
</dbReference>
<dbReference type="EMBL" id="PQWO01000005">
    <property type="protein sequence ID" value="PZD73577.1"/>
    <property type="molecule type" value="Genomic_DNA"/>
</dbReference>